<keyword evidence="2" id="KW-1185">Reference proteome</keyword>
<name>A0A195E9I0_9HYME</name>
<dbReference type="Proteomes" id="UP000078492">
    <property type="component" value="Unassembled WGS sequence"/>
</dbReference>
<reference evidence="1 2" key="1">
    <citation type="submission" date="2015-09" db="EMBL/GenBank/DDBJ databases">
        <title>Trachymyrmex cornetzi WGS genome.</title>
        <authorList>
            <person name="Nygaard S."/>
            <person name="Hu H."/>
            <person name="Boomsma J."/>
            <person name="Zhang G."/>
        </authorList>
    </citation>
    <scope>NUCLEOTIDE SEQUENCE [LARGE SCALE GENOMIC DNA]</scope>
    <source>
        <strain evidence="1">Tcor2-1</strain>
        <tissue evidence="1">Whole body</tissue>
    </source>
</reference>
<sequence>MLCAWRGADYYAALDRELFWIRGEAAQEIEMSNRVETRRDPLTSRRNRFNEIPPLSVKTSYVGAKRHKSQRDISFYDTPNTYGTYSTYELSWGARHSESTPAVRCIKRGGL</sequence>
<dbReference type="EMBL" id="KQ979440">
    <property type="protein sequence ID" value="KYN21479.1"/>
    <property type="molecule type" value="Genomic_DNA"/>
</dbReference>
<proteinExistence type="predicted"/>
<evidence type="ECO:0000313" key="2">
    <source>
        <dbReference type="Proteomes" id="UP000078492"/>
    </source>
</evidence>
<dbReference type="AlphaFoldDB" id="A0A195E9I0"/>
<gene>
    <name evidence="1" type="ORF">ALC57_06092</name>
</gene>
<accession>A0A195E9I0</accession>
<evidence type="ECO:0000313" key="1">
    <source>
        <dbReference type="EMBL" id="KYN21479.1"/>
    </source>
</evidence>
<protein>
    <submittedName>
        <fullName evidence="1">Uncharacterized protein</fullName>
    </submittedName>
</protein>
<organism evidence="1 2">
    <name type="scientific">Trachymyrmex cornetzi</name>
    <dbReference type="NCBI Taxonomy" id="471704"/>
    <lineage>
        <taxon>Eukaryota</taxon>
        <taxon>Metazoa</taxon>
        <taxon>Ecdysozoa</taxon>
        <taxon>Arthropoda</taxon>
        <taxon>Hexapoda</taxon>
        <taxon>Insecta</taxon>
        <taxon>Pterygota</taxon>
        <taxon>Neoptera</taxon>
        <taxon>Endopterygota</taxon>
        <taxon>Hymenoptera</taxon>
        <taxon>Apocrita</taxon>
        <taxon>Aculeata</taxon>
        <taxon>Formicoidea</taxon>
        <taxon>Formicidae</taxon>
        <taxon>Myrmicinae</taxon>
        <taxon>Trachymyrmex</taxon>
    </lineage>
</organism>